<dbReference type="Pfam" id="PF07702">
    <property type="entry name" value="UTRA"/>
    <property type="match status" value="1"/>
</dbReference>
<dbReference type="EMBL" id="JBHTMB010000300">
    <property type="protein sequence ID" value="MFD1237613.1"/>
    <property type="molecule type" value="Genomic_DNA"/>
</dbReference>
<dbReference type="InterPro" id="IPR028978">
    <property type="entry name" value="Chorismate_lyase_/UTRA_dom_sf"/>
</dbReference>
<dbReference type="PROSITE" id="PS50949">
    <property type="entry name" value="HTH_GNTR"/>
    <property type="match status" value="1"/>
</dbReference>
<dbReference type="InterPro" id="IPR011663">
    <property type="entry name" value="UTRA"/>
</dbReference>
<feature type="domain" description="HTH gntR-type" evidence="4">
    <location>
        <begin position="13"/>
        <end position="80"/>
    </location>
</feature>
<accession>A0ABW3VSE0</accession>
<evidence type="ECO:0000313" key="5">
    <source>
        <dbReference type="EMBL" id="MFD1237613.1"/>
    </source>
</evidence>
<name>A0ABW3VSE0_9PSEU</name>
<evidence type="ECO:0000313" key="6">
    <source>
        <dbReference type="Proteomes" id="UP001597182"/>
    </source>
</evidence>
<evidence type="ECO:0000259" key="4">
    <source>
        <dbReference type="PROSITE" id="PS50949"/>
    </source>
</evidence>
<dbReference type="Pfam" id="PF00392">
    <property type="entry name" value="GntR"/>
    <property type="match status" value="1"/>
</dbReference>
<protein>
    <submittedName>
        <fullName evidence="5">GntR family transcriptional regulator</fullName>
    </submittedName>
</protein>
<dbReference type="InterPro" id="IPR036388">
    <property type="entry name" value="WH-like_DNA-bd_sf"/>
</dbReference>
<dbReference type="InterPro" id="IPR050679">
    <property type="entry name" value="Bact_HTH_transcr_reg"/>
</dbReference>
<evidence type="ECO:0000256" key="3">
    <source>
        <dbReference type="ARBA" id="ARBA00023163"/>
    </source>
</evidence>
<keyword evidence="2" id="KW-0238">DNA-binding</keyword>
<dbReference type="SUPFAM" id="SSF46785">
    <property type="entry name" value="Winged helix' DNA-binding domain"/>
    <property type="match status" value="1"/>
</dbReference>
<dbReference type="InterPro" id="IPR000524">
    <property type="entry name" value="Tscrpt_reg_HTH_GntR"/>
</dbReference>
<evidence type="ECO:0000256" key="2">
    <source>
        <dbReference type="ARBA" id="ARBA00023125"/>
    </source>
</evidence>
<dbReference type="Gene3D" id="1.10.10.10">
    <property type="entry name" value="Winged helix-like DNA-binding domain superfamily/Winged helix DNA-binding domain"/>
    <property type="match status" value="1"/>
</dbReference>
<dbReference type="RefSeq" id="WP_339123908.1">
    <property type="nucleotide sequence ID" value="NZ_BAABKS010000005.1"/>
</dbReference>
<dbReference type="PANTHER" id="PTHR44846">
    <property type="entry name" value="MANNOSYL-D-GLYCERATE TRANSPORT/METABOLISM SYSTEM REPRESSOR MNGR-RELATED"/>
    <property type="match status" value="1"/>
</dbReference>
<proteinExistence type="predicted"/>
<keyword evidence="3" id="KW-0804">Transcription</keyword>
<dbReference type="SUPFAM" id="SSF64288">
    <property type="entry name" value="Chorismate lyase-like"/>
    <property type="match status" value="1"/>
</dbReference>
<dbReference type="PANTHER" id="PTHR44846:SF17">
    <property type="entry name" value="GNTR-FAMILY TRANSCRIPTIONAL REGULATOR"/>
    <property type="match status" value="1"/>
</dbReference>
<dbReference type="SMART" id="SM00866">
    <property type="entry name" value="UTRA"/>
    <property type="match status" value="1"/>
</dbReference>
<keyword evidence="1" id="KW-0805">Transcription regulation</keyword>
<dbReference type="InterPro" id="IPR036390">
    <property type="entry name" value="WH_DNA-bd_sf"/>
</dbReference>
<reference evidence="6" key="1">
    <citation type="journal article" date="2019" name="Int. J. Syst. Evol. Microbiol.">
        <title>The Global Catalogue of Microorganisms (GCM) 10K type strain sequencing project: providing services to taxonomists for standard genome sequencing and annotation.</title>
        <authorList>
            <consortium name="The Broad Institute Genomics Platform"/>
            <consortium name="The Broad Institute Genome Sequencing Center for Infectious Disease"/>
            <person name="Wu L."/>
            <person name="Ma J."/>
        </authorList>
    </citation>
    <scope>NUCLEOTIDE SEQUENCE [LARGE SCALE GENOMIC DNA]</scope>
    <source>
        <strain evidence="6">CCUG 49018</strain>
    </source>
</reference>
<gene>
    <name evidence="5" type="ORF">ACFQ34_30380</name>
</gene>
<dbReference type="Gene3D" id="3.40.1410.10">
    <property type="entry name" value="Chorismate lyase-like"/>
    <property type="match status" value="1"/>
</dbReference>
<organism evidence="5 6">
    <name type="scientific">Pseudonocardia benzenivorans</name>
    <dbReference type="NCBI Taxonomy" id="228005"/>
    <lineage>
        <taxon>Bacteria</taxon>
        <taxon>Bacillati</taxon>
        <taxon>Actinomycetota</taxon>
        <taxon>Actinomycetes</taxon>
        <taxon>Pseudonocardiales</taxon>
        <taxon>Pseudonocardiaceae</taxon>
        <taxon>Pseudonocardia</taxon>
    </lineage>
</organism>
<comment type="caution">
    <text evidence="5">The sequence shown here is derived from an EMBL/GenBank/DDBJ whole genome shotgun (WGS) entry which is preliminary data.</text>
</comment>
<sequence length="246" mass="26418">MPVPRRRPGVRRGEDVRRLRDLLRAALLAHRFPEGALPSETDLMSAYGATRAAVREALAMLRSEGLIERLPGVGTHVMADPPRTEMDEALGVTRGPMYAVTTPPRVLDRSTVPAPVTLAEALGVEPGTPVLRLEYVAMTEGLPSAVATNYVVHPEAQRLLATSFHGHWYQLMADAGVVLGESEFVIDCVPADAGTAELLGLAAGAPLLAVEQTITDPGGRVIDVAFLRIRPDRFRFVCRATASGLL</sequence>
<dbReference type="Proteomes" id="UP001597182">
    <property type="component" value="Unassembled WGS sequence"/>
</dbReference>
<dbReference type="SMART" id="SM00345">
    <property type="entry name" value="HTH_GNTR"/>
    <property type="match status" value="1"/>
</dbReference>
<keyword evidence="6" id="KW-1185">Reference proteome</keyword>
<evidence type="ECO:0000256" key="1">
    <source>
        <dbReference type="ARBA" id="ARBA00023015"/>
    </source>
</evidence>
<dbReference type="PRINTS" id="PR00035">
    <property type="entry name" value="HTHGNTR"/>
</dbReference>